<dbReference type="GO" id="GO:0009252">
    <property type="term" value="P:peptidoglycan biosynthetic process"/>
    <property type="evidence" value="ECO:0007669"/>
    <property type="project" value="UniProtKB-UniRule"/>
</dbReference>
<keyword evidence="6 7" id="KW-0961">Cell wall biogenesis/degradation</keyword>
<reference evidence="8 9" key="1">
    <citation type="submission" date="2014-08" db="EMBL/GenBank/DDBJ databases">
        <title>Porphyromonas gingivicanis strain:COT-022_OH1391 Genome sequencing.</title>
        <authorList>
            <person name="Wallis C."/>
            <person name="Deusch O."/>
            <person name="O'Flynn C."/>
            <person name="Davis I."/>
            <person name="Jospin G."/>
            <person name="Darling A.E."/>
            <person name="Coil D.A."/>
            <person name="Alexiev A."/>
            <person name="Horsfall A."/>
            <person name="Kirkwood N."/>
            <person name="Harris S."/>
            <person name="Eisen J.A."/>
        </authorList>
    </citation>
    <scope>NUCLEOTIDE SEQUENCE [LARGE SCALE GENOMIC DNA]</scope>
    <source>
        <strain evidence="9">COT-022 OH1391</strain>
    </source>
</reference>
<name>A0A0A2G9A5_9PORP</name>
<evidence type="ECO:0000256" key="3">
    <source>
        <dbReference type="ARBA" id="ARBA00022989"/>
    </source>
</evidence>
<dbReference type="PANTHER" id="PTHR30518">
    <property type="entry name" value="ENDOLYTIC MUREIN TRANSGLYCOSYLASE"/>
    <property type="match status" value="1"/>
</dbReference>
<evidence type="ECO:0000313" key="8">
    <source>
        <dbReference type="EMBL" id="KGN97059.1"/>
    </source>
</evidence>
<comment type="catalytic activity">
    <reaction evidence="7">
        <text>a peptidoglycan chain = a peptidoglycan chain with N-acetyl-1,6-anhydromuramyl-[peptide] at the reducing end + a peptidoglycan chain with N-acetylglucosamine at the non-reducing end.</text>
        <dbReference type="EC" id="4.2.2.29"/>
    </reaction>
</comment>
<sequence length="372" mass="42964">MKKKRSNYYTPQWNFSNKKRKKKKQKGSLKRFLLLLLLLLLCGAGSALYLLLRPAGIASKDAYIYITDTTSLERIFEQVEKGLVIRNPRIFRQVARLSHIEEGIRPGKYKLSPSQNMLQIISEIKYGEQTPVRVQLKNARTQQELILALTENLQITPTELSERLEDPTFCATMGFDTITIRAIFTPSISSSTIDKERALYWNTSADSLIAYFKKRYDAFWTPERKKKAQQEGFTPVEIITIASIVQEESNKEEEHPIIAGLYINRLRKGIKLQADPTARYAVGDFTVKRIGKTHIRFDSPYNTYRVEGLPPGPICYPRESTIESVLNYTKHNYIFMCAKADFSGFHAFASTFEEHLKNARLYQKELDRKNIR</sequence>
<organism evidence="8 9">
    <name type="scientific">Porphyromonas gingivicanis</name>
    <dbReference type="NCBI Taxonomy" id="266762"/>
    <lineage>
        <taxon>Bacteria</taxon>
        <taxon>Pseudomonadati</taxon>
        <taxon>Bacteroidota</taxon>
        <taxon>Bacteroidia</taxon>
        <taxon>Bacteroidales</taxon>
        <taxon>Porphyromonadaceae</taxon>
        <taxon>Porphyromonas</taxon>
    </lineage>
</organism>
<comment type="caution">
    <text evidence="8">The sequence shown here is derived from an EMBL/GenBank/DDBJ whole genome shotgun (WGS) entry which is preliminary data.</text>
</comment>
<dbReference type="GO" id="GO:0008932">
    <property type="term" value="F:lytic endotransglycosylase activity"/>
    <property type="evidence" value="ECO:0007669"/>
    <property type="project" value="UniProtKB-UniRule"/>
</dbReference>
<gene>
    <name evidence="7" type="primary">mltG</name>
    <name evidence="8" type="ORF">HQ36_08495</name>
</gene>
<feature type="site" description="Important for catalytic activity" evidence="7">
    <location>
        <position position="248"/>
    </location>
</feature>
<dbReference type="GO" id="GO:0005886">
    <property type="term" value="C:plasma membrane"/>
    <property type="evidence" value="ECO:0007669"/>
    <property type="project" value="UniProtKB-UniRule"/>
</dbReference>
<dbReference type="STRING" id="266762.HQ36_08495"/>
<keyword evidence="5 7" id="KW-0456">Lyase</keyword>
<evidence type="ECO:0000256" key="1">
    <source>
        <dbReference type="ARBA" id="ARBA00022475"/>
    </source>
</evidence>
<evidence type="ECO:0000256" key="2">
    <source>
        <dbReference type="ARBA" id="ARBA00022692"/>
    </source>
</evidence>
<comment type="function">
    <text evidence="7">Functions as a peptidoglycan terminase that cleaves nascent peptidoglycan strands endolytically to terminate their elongation.</text>
</comment>
<dbReference type="EMBL" id="JQZW01000019">
    <property type="protein sequence ID" value="KGN97059.1"/>
    <property type="molecule type" value="Genomic_DNA"/>
</dbReference>
<keyword evidence="4 7" id="KW-0472">Membrane</keyword>
<dbReference type="InterPro" id="IPR003770">
    <property type="entry name" value="MLTG-like"/>
</dbReference>
<dbReference type="NCBIfam" id="TIGR00247">
    <property type="entry name" value="endolytic transglycosylase MltG"/>
    <property type="match status" value="1"/>
</dbReference>
<dbReference type="GO" id="GO:0071555">
    <property type="term" value="P:cell wall organization"/>
    <property type="evidence" value="ECO:0007669"/>
    <property type="project" value="UniProtKB-KW"/>
</dbReference>
<dbReference type="PANTHER" id="PTHR30518:SF2">
    <property type="entry name" value="ENDOLYTIC MUREIN TRANSGLYCOSYLASE"/>
    <property type="match status" value="1"/>
</dbReference>
<dbReference type="RefSeq" id="WP_036885094.1">
    <property type="nucleotide sequence ID" value="NZ_JQZW01000019.1"/>
</dbReference>
<protein>
    <recommendedName>
        <fullName evidence="7">Endolytic murein transglycosylase</fullName>
        <ecNumber evidence="7">4.2.2.29</ecNumber>
    </recommendedName>
    <alternativeName>
        <fullName evidence="7">Peptidoglycan lytic transglycosylase</fullName>
    </alternativeName>
    <alternativeName>
        <fullName evidence="7">Peptidoglycan polymerization terminase</fullName>
    </alternativeName>
</protein>
<keyword evidence="3 7" id="KW-1133">Transmembrane helix</keyword>
<dbReference type="Gene3D" id="3.30.1490.480">
    <property type="entry name" value="Endolytic murein transglycosylase"/>
    <property type="match status" value="1"/>
</dbReference>
<evidence type="ECO:0000313" key="9">
    <source>
        <dbReference type="Proteomes" id="UP000030134"/>
    </source>
</evidence>
<dbReference type="AlphaFoldDB" id="A0A0A2G9A5"/>
<accession>A0A0A2G9A5</accession>
<evidence type="ECO:0000256" key="6">
    <source>
        <dbReference type="ARBA" id="ARBA00023316"/>
    </source>
</evidence>
<dbReference type="eggNOG" id="COG1559">
    <property type="taxonomic scope" value="Bacteria"/>
</dbReference>
<dbReference type="Proteomes" id="UP000030134">
    <property type="component" value="Unassembled WGS sequence"/>
</dbReference>
<keyword evidence="9" id="KW-1185">Reference proteome</keyword>
<evidence type="ECO:0000256" key="5">
    <source>
        <dbReference type="ARBA" id="ARBA00023239"/>
    </source>
</evidence>
<dbReference type="Gene3D" id="3.30.160.60">
    <property type="entry name" value="Classic Zinc Finger"/>
    <property type="match status" value="1"/>
</dbReference>
<keyword evidence="1 7" id="KW-1003">Cell membrane</keyword>
<proteinExistence type="inferred from homology"/>
<dbReference type="OrthoDB" id="9814591at2"/>
<keyword evidence="2 7" id="KW-0812">Transmembrane</keyword>
<dbReference type="EC" id="4.2.2.29" evidence="7"/>
<dbReference type="Pfam" id="PF02618">
    <property type="entry name" value="YceG"/>
    <property type="match status" value="1"/>
</dbReference>
<comment type="similarity">
    <text evidence="7">Belongs to the transglycosylase MltG family.</text>
</comment>
<evidence type="ECO:0000256" key="4">
    <source>
        <dbReference type="ARBA" id="ARBA00023136"/>
    </source>
</evidence>
<evidence type="ECO:0000256" key="7">
    <source>
        <dbReference type="HAMAP-Rule" id="MF_02065"/>
    </source>
</evidence>
<dbReference type="HAMAP" id="MF_02065">
    <property type="entry name" value="MltG"/>
    <property type="match status" value="1"/>
</dbReference>